<dbReference type="InterPro" id="IPR001279">
    <property type="entry name" value="Metallo-B-lactamas"/>
</dbReference>
<evidence type="ECO:0000313" key="2">
    <source>
        <dbReference type="Proteomes" id="UP000463961"/>
    </source>
</evidence>
<dbReference type="CDD" id="cd07726">
    <property type="entry name" value="ST1585-like_MBL-fold"/>
    <property type="match status" value="1"/>
</dbReference>
<gene>
    <name evidence="1" type="ORF">ICHIAU1_02480</name>
</gene>
<dbReference type="Proteomes" id="UP000463961">
    <property type="component" value="Chromosome"/>
</dbReference>
<proteinExistence type="predicted"/>
<dbReference type="OrthoDB" id="9784009at2"/>
<protein>
    <submittedName>
        <fullName evidence="1">MBL fold metallo-hydrolase</fullName>
    </submittedName>
</protein>
<dbReference type="RefSeq" id="WP_162049081.1">
    <property type="nucleotide sequence ID" value="NZ_AP019011.1"/>
</dbReference>
<reference evidence="2" key="1">
    <citation type="submission" date="2020-01" db="EMBL/GenBank/DDBJ databases">
        <title>Phosphoaccumulans saitamaens gen. nov., sp. nov., a polyphosphate accumulating bacterium isolated from surface river water.</title>
        <authorList>
            <person name="Watanabe K."/>
            <person name="Suda W."/>
        </authorList>
    </citation>
    <scope>NUCLEOTIDE SEQUENCE [LARGE SCALE GENOMIC DNA]</scope>
    <source>
        <strain evidence="2">ICHIAU1</strain>
    </source>
</reference>
<dbReference type="GO" id="GO:0016787">
    <property type="term" value="F:hydrolase activity"/>
    <property type="evidence" value="ECO:0007669"/>
    <property type="project" value="UniProtKB-KW"/>
</dbReference>
<sequence length="315" mass="34917">MIDYKNGIFAVDSDYVRPILDAIHVIEDSGELAIIDTAHNGAWPQVEAALSEMGRKPDDVRWLILTHVHLDHAGGAGLFMSKMPNATLVVHERGARHMADPSKLYAGVEVVYGKENAKRLYGDLLPIPESRIQVGKHEDKLDLGKRTLEILDTPGHARHHISIVDHAAKGIFSGDTFGLSYRELDVDGKAFIFPTTTPVNFEPDAMHASIELIRSFKPHGIYLTHYSQVTEVDKLADDLHHHIDALVDITNNAPGQGDTRKTAIQAAMTDYLLKEVRAHGCNLPDAEIKAIFATDLDLNAQGLEYWKQQEEKKAA</sequence>
<dbReference type="PANTHER" id="PTHR42951:SF22">
    <property type="entry name" value="METALLO BETA-LACTAMASE SUPERFAMILY LIPOPROTEIN"/>
    <property type="match status" value="1"/>
</dbReference>
<keyword evidence="1" id="KW-0378">Hydrolase</keyword>
<dbReference type="InterPro" id="IPR036866">
    <property type="entry name" value="RibonucZ/Hydroxyglut_hydro"/>
</dbReference>
<dbReference type="InterPro" id="IPR037482">
    <property type="entry name" value="ST1585_MBL-fold"/>
</dbReference>
<dbReference type="PANTHER" id="PTHR42951">
    <property type="entry name" value="METALLO-BETA-LACTAMASE DOMAIN-CONTAINING"/>
    <property type="match status" value="1"/>
</dbReference>
<dbReference type="SUPFAM" id="SSF56281">
    <property type="entry name" value="Metallo-hydrolase/oxidoreductase"/>
    <property type="match status" value="1"/>
</dbReference>
<dbReference type="Pfam" id="PF00753">
    <property type="entry name" value="Lactamase_B"/>
    <property type="match status" value="1"/>
</dbReference>
<dbReference type="InterPro" id="IPR050855">
    <property type="entry name" value="NDM-1-like"/>
</dbReference>
<evidence type="ECO:0000313" key="1">
    <source>
        <dbReference type="EMBL" id="BBU67965.1"/>
    </source>
</evidence>
<dbReference type="SMART" id="SM00849">
    <property type="entry name" value="Lactamase_B"/>
    <property type="match status" value="1"/>
</dbReference>
<dbReference type="EMBL" id="AP022345">
    <property type="protein sequence ID" value="BBU67965.1"/>
    <property type="molecule type" value="Genomic_DNA"/>
</dbReference>
<dbReference type="AlphaFoldDB" id="A0A679HX95"/>
<keyword evidence="2" id="KW-1185">Reference proteome</keyword>
<dbReference type="Gene3D" id="3.60.15.10">
    <property type="entry name" value="Ribonuclease Z/Hydroxyacylglutathione hydrolase-like"/>
    <property type="match status" value="1"/>
</dbReference>
<accession>A0A679HX95</accession>
<organism evidence="1 2">
    <name type="scientific">Fluviibacter phosphoraccumulans</name>
    <dbReference type="NCBI Taxonomy" id="1751046"/>
    <lineage>
        <taxon>Bacteria</taxon>
        <taxon>Pseudomonadati</taxon>
        <taxon>Pseudomonadota</taxon>
        <taxon>Betaproteobacteria</taxon>
        <taxon>Rhodocyclales</taxon>
        <taxon>Fluviibacteraceae</taxon>
        <taxon>Fluviibacter</taxon>
    </lineage>
</organism>
<name>A0A679HX95_9RHOO</name>